<feature type="compositionally biased region" description="Basic and acidic residues" evidence="1">
    <location>
        <begin position="97"/>
        <end position="111"/>
    </location>
</feature>
<sequence length="181" mass="19674">MPSTPSSIPSQCQTLPIPHLQKEPPHENSTTTLLPPLFPHLQNLPTTSNKQTNHNPHPLPSPPPKLQPKPPSPTTSNPTKAQHSTSQHNTAQHKHNTKYEPQTRTREKETTDLGALHGGVAEVLAKRVESGSSGSGEGEMNKRSGKSGLVSSHHLVINNVQILIIRACESVPCHSMPFHQV</sequence>
<name>A0A5M9K872_MONFR</name>
<dbReference type="EMBL" id="VICG01000002">
    <property type="protein sequence ID" value="KAA8575055.1"/>
    <property type="molecule type" value="Genomic_DNA"/>
</dbReference>
<comment type="caution">
    <text evidence="2">The sequence shown here is derived from an EMBL/GenBank/DDBJ whole genome shotgun (WGS) entry which is preliminary data.</text>
</comment>
<accession>A0A5M9K872</accession>
<feature type="region of interest" description="Disordered" evidence="1">
    <location>
        <begin position="1"/>
        <end position="111"/>
    </location>
</feature>
<organism evidence="2 3">
    <name type="scientific">Monilinia fructicola</name>
    <name type="common">Brown rot fungus</name>
    <name type="synonym">Ciboria fructicola</name>
    <dbReference type="NCBI Taxonomy" id="38448"/>
    <lineage>
        <taxon>Eukaryota</taxon>
        <taxon>Fungi</taxon>
        <taxon>Dikarya</taxon>
        <taxon>Ascomycota</taxon>
        <taxon>Pezizomycotina</taxon>
        <taxon>Leotiomycetes</taxon>
        <taxon>Helotiales</taxon>
        <taxon>Sclerotiniaceae</taxon>
        <taxon>Monilinia</taxon>
    </lineage>
</organism>
<evidence type="ECO:0000256" key="1">
    <source>
        <dbReference type="SAM" id="MobiDB-lite"/>
    </source>
</evidence>
<gene>
    <name evidence="2" type="ORF">EYC84_004274</name>
</gene>
<protein>
    <submittedName>
        <fullName evidence="2">Uncharacterized protein</fullName>
    </submittedName>
</protein>
<feature type="compositionally biased region" description="Pro residues" evidence="1">
    <location>
        <begin position="57"/>
        <end position="73"/>
    </location>
</feature>
<proteinExistence type="predicted"/>
<feature type="compositionally biased region" description="Polar residues" evidence="1">
    <location>
        <begin position="81"/>
        <end position="90"/>
    </location>
</feature>
<feature type="compositionally biased region" description="Polar residues" evidence="1">
    <location>
        <begin position="1"/>
        <end position="14"/>
    </location>
</feature>
<keyword evidence="3" id="KW-1185">Reference proteome</keyword>
<dbReference type="Proteomes" id="UP000322873">
    <property type="component" value="Unassembled WGS sequence"/>
</dbReference>
<dbReference type="AlphaFoldDB" id="A0A5M9K872"/>
<feature type="compositionally biased region" description="Polar residues" evidence="1">
    <location>
        <begin position="43"/>
        <end position="52"/>
    </location>
</feature>
<evidence type="ECO:0000313" key="3">
    <source>
        <dbReference type="Proteomes" id="UP000322873"/>
    </source>
</evidence>
<evidence type="ECO:0000313" key="2">
    <source>
        <dbReference type="EMBL" id="KAA8575055.1"/>
    </source>
</evidence>
<reference evidence="2 3" key="1">
    <citation type="submission" date="2019-06" db="EMBL/GenBank/DDBJ databases">
        <title>Genome Sequence of the Brown Rot Fungal Pathogen Monilinia fructicola.</title>
        <authorList>
            <person name="De Miccolis Angelini R.M."/>
            <person name="Landi L."/>
            <person name="Abate D."/>
            <person name="Pollastro S."/>
            <person name="Romanazzi G."/>
            <person name="Faretra F."/>
        </authorList>
    </citation>
    <scope>NUCLEOTIDE SEQUENCE [LARGE SCALE GENOMIC DNA]</scope>
    <source>
        <strain evidence="2 3">Mfrc123</strain>
    </source>
</reference>